<evidence type="ECO:0000256" key="5">
    <source>
        <dbReference type="ARBA" id="ARBA00023163"/>
    </source>
</evidence>
<sequence>MKNRGGNSNRSSNKVFRRRPGACTRCRQVKTKCDFSPGEQACQRCKPRGYHCVVEAPKPKVYERERLLTEIRQKDAIIETLLKQLHNPYLATSRSIDEYVKSIPLSDVNNPAVLGLLNRLESSVQIGFGSSSESTGEGDSGAGTRRYANCEYRVLVCSCRAQTRELHAGNLFRSRCVLSLLRFCQVHSRQTHMCPGSRLGNSMKLNYPEILVLGLVTLDDAEQLFDIFYKNINPLVSILDPILHTPKSTLARCPVLFTVICAVASRYHPRKSGIYRIAMHLAKYSAANSLVQDDMKSVELCQAYILMSIYTVPERSRDRDQTWLYTGLAISIATALRLDRTVKVNSVTENEEREYLNRVRVWKLCFLLDQGIAIQAGKPWMMKEDVIIRHSESGEWYRQSLYNLDYDVFLCGYNVLLRIVARFHKETLLSRSGLINSERGNLRDTIIRYDAEIEMFQEEWQKKFKVGGAHHGAILRRRELHFYVAYFRLVMFSFGFHQVFRAGIETWYDYFFTKCLTYAKSVIRCMNEDLAPSGFMRYAPDGQFMCTAFAVVFLFKLLRPEFSYLFDKADKDETIKLIGILINKFSSSDIAVDNRHTPKLYARFLASVLGKYRHSGQDTTFGGLRTYLPEYTDTSTGFRDCVPWYNLYVLGLRKL</sequence>
<proteinExistence type="predicted"/>
<dbReference type="GO" id="GO:0006351">
    <property type="term" value="P:DNA-templated transcription"/>
    <property type="evidence" value="ECO:0007669"/>
    <property type="project" value="InterPro"/>
</dbReference>
<dbReference type="PANTHER" id="PTHR31845:SF19">
    <property type="entry name" value="TRANSCRIPTION FACTOR DOMAIN-CONTAINING PROTEIN"/>
    <property type="match status" value="1"/>
</dbReference>
<evidence type="ECO:0000256" key="1">
    <source>
        <dbReference type="ARBA" id="ARBA00004123"/>
    </source>
</evidence>
<keyword evidence="6" id="KW-0539">Nucleus</keyword>
<dbReference type="InterPro" id="IPR036864">
    <property type="entry name" value="Zn2-C6_fun-type_DNA-bd_sf"/>
</dbReference>
<dbReference type="AlphaFoldDB" id="A0AA39V1T0"/>
<accession>A0AA39V1T0</accession>
<dbReference type="InterPro" id="IPR001138">
    <property type="entry name" value="Zn2Cys6_DnaBD"/>
</dbReference>
<keyword evidence="3" id="KW-0805">Transcription regulation</keyword>
<dbReference type="GO" id="GO:0000976">
    <property type="term" value="F:transcription cis-regulatory region binding"/>
    <property type="evidence" value="ECO:0007669"/>
    <property type="project" value="TreeGrafter"/>
</dbReference>
<evidence type="ECO:0000313" key="9">
    <source>
        <dbReference type="Proteomes" id="UP001175228"/>
    </source>
</evidence>
<dbReference type="CDD" id="cd12148">
    <property type="entry name" value="fungal_TF_MHR"/>
    <property type="match status" value="1"/>
</dbReference>
<comment type="caution">
    <text evidence="8">The sequence shown here is derived from an EMBL/GenBank/DDBJ whole genome shotgun (WGS) entry which is preliminary data.</text>
</comment>
<comment type="subcellular location">
    <subcellularLocation>
        <location evidence="1">Nucleus</location>
    </subcellularLocation>
</comment>
<dbReference type="GO" id="GO:0008270">
    <property type="term" value="F:zinc ion binding"/>
    <property type="evidence" value="ECO:0007669"/>
    <property type="project" value="InterPro"/>
</dbReference>
<dbReference type="PROSITE" id="PS00463">
    <property type="entry name" value="ZN2_CY6_FUNGAL_1"/>
    <property type="match status" value="1"/>
</dbReference>
<gene>
    <name evidence="8" type="ORF">EDD18DRAFT_1064935</name>
</gene>
<dbReference type="PANTHER" id="PTHR31845">
    <property type="entry name" value="FINGER DOMAIN PROTEIN, PUTATIVE-RELATED"/>
    <property type="match status" value="1"/>
</dbReference>
<dbReference type="PROSITE" id="PS50048">
    <property type="entry name" value="ZN2_CY6_FUNGAL_2"/>
    <property type="match status" value="1"/>
</dbReference>
<dbReference type="CDD" id="cd00067">
    <property type="entry name" value="GAL4"/>
    <property type="match status" value="1"/>
</dbReference>
<protein>
    <recommendedName>
        <fullName evidence="7">Zn(2)-C6 fungal-type domain-containing protein</fullName>
    </recommendedName>
</protein>
<evidence type="ECO:0000256" key="4">
    <source>
        <dbReference type="ARBA" id="ARBA00023125"/>
    </source>
</evidence>
<dbReference type="InterPro" id="IPR007219">
    <property type="entry name" value="XnlR_reg_dom"/>
</dbReference>
<organism evidence="8 9">
    <name type="scientific">Armillaria luteobubalina</name>
    <dbReference type="NCBI Taxonomy" id="153913"/>
    <lineage>
        <taxon>Eukaryota</taxon>
        <taxon>Fungi</taxon>
        <taxon>Dikarya</taxon>
        <taxon>Basidiomycota</taxon>
        <taxon>Agaricomycotina</taxon>
        <taxon>Agaricomycetes</taxon>
        <taxon>Agaricomycetidae</taxon>
        <taxon>Agaricales</taxon>
        <taxon>Marasmiineae</taxon>
        <taxon>Physalacriaceae</taxon>
        <taxon>Armillaria</taxon>
    </lineage>
</organism>
<dbReference type="Pfam" id="PF04082">
    <property type="entry name" value="Fungal_trans"/>
    <property type="match status" value="1"/>
</dbReference>
<name>A0AA39V1T0_9AGAR</name>
<reference evidence="8" key="1">
    <citation type="submission" date="2023-06" db="EMBL/GenBank/DDBJ databases">
        <authorList>
            <consortium name="Lawrence Berkeley National Laboratory"/>
            <person name="Ahrendt S."/>
            <person name="Sahu N."/>
            <person name="Indic B."/>
            <person name="Wong-Bajracharya J."/>
            <person name="Merenyi Z."/>
            <person name="Ke H.-M."/>
            <person name="Monk M."/>
            <person name="Kocsube S."/>
            <person name="Drula E."/>
            <person name="Lipzen A."/>
            <person name="Balint B."/>
            <person name="Henrissat B."/>
            <person name="Andreopoulos B."/>
            <person name="Martin F.M."/>
            <person name="Harder C.B."/>
            <person name="Rigling D."/>
            <person name="Ford K.L."/>
            <person name="Foster G.D."/>
            <person name="Pangilinan J."/>
            <person name="Papanicolaou A."/>
            <person name="Barry K."/>
            <person name="LaButti K."/>
            <person name="Viragh M."/>
            <person name="Koriabine M."/>
            <person name="Yan M."/>
            <person name="Riley R."/>
            <person name="Champramary S."/>
            <person name="Plett K.L."/>
            <person name="Tsai I.J."/>
            <person name="Slot J."/>
            <person name="Sipos G."/>
            <person name="Plett J."/>
            <person name="Nagy L.G."/>
            <person name="Grigoriev I.V."/>
        </authorList>
    </citation>
    <scope>NUCLEOTIDE SEQUENCE</scope>
    <source>
        <strain evidence="8">HWK02</strain>
    </source>
</reference>
<keyword evidence="4" id="KW-0238">DNA-binding</keyword>
<dbReference type="Proteomes" id="UP001175228">
    <property type="component" value="Unassembled WGS sequence"/>
</dbReference>
<dbReference type="Pfam" id="PF00172">
    <property type="entry name" value="Zn_clus"/>
    <property type="match status" value="1"/>
</dbReference>
<keyword evidence="2" id="KW-0479">Metal-binding</keyword>
<keyword evidence="9" id="KW-1185">Reference proteome</keyword>
<evidence type="ECO:0000313" key="8">
    <source>
        <dbReference type="EMBL" id="KAK0502110.1"/>
    </source>
</evidence>
<evidence type="ECO:0000259" key="7">
    <source>
        <dbReference type="PROSITE" id="PS50048"/>
    </source>
</evidence>
<keyword evidence="5" id="KW-0804">Transcription</keyword>
<dbReference type="Gene3D" id="4.10.240.10">
    <property type="entry name" value="Zn(2)-C6 fungal-type DNA-binding domain"/>
    <property type="match status" value="1"/>
</dbReference>
<evidence type="ECO:0000256" key="6">
    <source>
        <dbReference type="ARBA" id="ARBA00023242"/>
    </source>
</evidence>
<evidence type="ECO:0000256" key="2">
    <source>
        <dbReference type="ARBA" id="ARBA00022723"/>
    </source>
</evidence>
<feature type="domain" description="Zn(2)-C6 fungal-type" evidence="7">
    <location>
        <begin position="22"/>
        <end position="54"/>
    </location>
</feature>
<dbReference type="SMART" id="SM00066">
    <property type="entry name" value="GAL4"/>
    <property type="match status" value="1"/>
</dbReference>
<dbReference type="GO" id="GO:0000981">
    <property type="term" value="F:DNA-binding transcription factor activity, RNA polymerase II-specific"/>
    <property type="evidence" value="ECO:0007669"/>
    <property type="project" value="InterPro"/>
</dbReference>
<evidence type="ECO:0000256" key="3">
    <source>
        <dbReference type="ARBA" id="ARBA00023015"/>
    </source>
</evidence>
<dbReference type="EMBL" id="JAUEPU010000005">
    <property type="protein sequence ID" value="KAK0502110.1"/>
    <property type="molecule type" value="Genomic_DNA"/>
</dbReference>
<dbReference type="InterPro" id="IPR051089">
    <property type="entry name" value="prtT"/>
</dbReference>
<dbReference type="GO" id="GO:0005634">
    <property type="term" value="C:nucleus"/>
    <property type="evidence" value="ECO:0007669"/>
    <property type="project" value="UniProtKB-SubCell"/>
</dbReference>
<dbReference type="SUPFAM" id="SSF57701">
    <property type="entry name" value="Zn2/Cys6 DNA-binding domain"/>
    <property type="match status" value="1"/>
</dbReference>